<dbReference type="Proteomes" id="UP000001444">
    <property type="component" value="Chromosome"/>
</dbReference>
<evidence type="ECO:0000313" key="2">
    <source>
        <dbReference type="Proteomes" id="UP000001444"/>
    </source>
</evidence>
<dbReference type="KEGG" id="scb:SCAB_44371"/>
<dbReference type="HOGENOM" id="CLU_2884198_0_0_11"/>
<sequence length="63" mass="6641">MNRYADGSFQEGAGVATSLGSSLHAESVDSSVPANAAAVRARWRTRTVAGVVMVVASWWDGHH</sequence>
<dbReference type="AlphaFoldDB" id="C9Z8M5"/>
<protein>
    <submittedName>
        <fullName evidence="1">Uncharacterized protein</fullName>
    </submittedName>
</protein>
<gene>
    <name evidence="1" type="ordered locus">SCAB_44371</name>
</gene>
<evidence type="ECO:0000313" key="1">
    <source>
        <dbReference type="EMBL" id="CBG71500.1"/>
    </source>
</evidence>
<proteinExistence type="predicted"/>
<name>C9Z8M5_STRSW</name>
<reference evidence="1 2" key="1">
    <citation type="journal article" date="2010" name="Mol. Plant Microbe Interact.">
        <title>Streptomyces scabies 87-22 contains a coronafacic acid-like biosynthetic cluster that contributes to plant-microbe interactions.</title>
        <authorList>
            <person name="Bignell D.R."/>
            <person name="Seipke R.F."/>
            <person name="Huguet-Tapia J.C."/>
            <person name="Chambers A.H."/>
            <person name="Parry R.J."/>
            <person name="Loria R."/>
        </authorList>
    </citation>
    <scope>NUCLEOTIDE SEQUENCE [LARGE SCALE GENOMIC DNA]</scope>
    <source>
        <strain evidence="1 2">87.22</strain>
    </source>
</reference>
<dbReference type="EMBL" id="FN554889">
    <property type="protein sequence ID" value="CBG71500.1"/>
    <property type="molecule type" value="Genomic_DNA"/>
</dbReference>
<dbReference type="STRING" id="680198.SCAB_44371"/>
<keyword evidence="2" id="KW-1185">Reference proteome</keyword>
<accession>C9Z8M5</accession>
<organism evidence="1 2">
    <name type="scientific">Streptomyces scabiei (strain 87.22)</name>
    <dbReference type="NCBI Taxonomy" id="680198"/>
    <lineage>
        <taxon>Bacteria</taxon>
        <taxon>Bacillati</taxon>
        <taxon>Actinomycetota</taxon>
        <taxon>Actinomycetes</taxon>
        <taxon>Kitasatosporales</taxon>
        <taxon>Streptomycetaceae</taxon>
        <taxon>Streptomyces</taxon>
    </lineage>
</organism>